<reference evidence="2 3" key="1">
    <citation type="submission" date="2024-04" db="EMBL/GenBank/DDBJ databases">
        <title>The reference genome of an endangered Asteraceae, Deinandra increscens subsp. villosa, native to the Central Coast of California.</title>
        <authorList>
            <person name="Guilliams M."/>
            <person name="Hasenstab-Lehman K."/>
            <person name="Meyer R."/>
            <person name="Mcevoy S."/>
        </authorList>
    </citation>
    <scope>NUCLEOTIDE SEQUENCE [LARGE SCALE GENOMIC DNA]</scope>
    <source>
        <tissue evidence="2">Leaf</tissue>
    </source>
</reference>
<dbReference type="InterPro" id="IPR036047">
    <property type="entry name" value="F-box-like_dom_sf"/>
</dbReference>
<dbReference type="CDD" id="cd22160">
    <property type="entry name" value="F-box_AtFBL13-like"/>
    <property type="match status" value="1"/>
</dbReference>
<evidence type="ECO:0000259" key="1">
    <source>
        <dbReference type="PROSITE" id="PS50181"/>
    </source>
</evidence>
<sequence>MDSSHGKLRMNEESDRLSSLPDDLIHKILSFIDIKEAIGTGVLSPRWRFIWTSLPYLDFSSLDLSIKGFYKLPKFSKFVTNVLSRRNNLSEVYSMKVRIRVKKSLLFVKRILKYAFSHNIQHLDVVFELEDASDSLLSLFSSQPLKHLGLTMEFEPGHRYCFNSCFASTPGLPTLTTLDLSYVNPDNVDKCIIFISKCANLKDLTLKDFNRLALLRSNGLSIFHPQLSNLTLERIDFGGVVNIDASQLKNLTIMYCDAKFVISAPVLASLLYKGYSPLALSTDGFHILEKADICFPCRQDADIHRIVCQLQLLHNVKFLTLNIGIVELLSSSKDLILQQPSPFVNLKSLKIFPETICPFVKSKKAPKKVTTMSTKVKSYLLGGSPRSTLTMVLSEEVLAQKLMDEIRVCLEKENDIFDTCRAHLERGKTPEESHGPKKLESGGNMVQIQSGWKDLVEQFQRREENSCLVISKLESIQELLTKLPESNRAKIQPCLSSLCAEARTAISRRW</sequence>
<dbReference type="Gene3D" id="3.80.10.10">
    <property type="entry name" value="Ribonuclease Inhibitor"/>
    <property type="match status" value="1"/>
</dbReference>
<organism evidence="2 3">
    <name type="scientific">Deinandra increscens subsp. villosa</name>
    <dbReference type="NCBI Taxonomy" id="3103831"/>
    <lineage>
        <taxon>Eukaryota</taxon>
        <taxon>Viridiplantae</taxon>
        <taxon>Streptophyta</taxon>
        <taxon>Embryophyta</taxon>
        <taxon>Tracheophyta</taxon>
        <taxon>Spermatophyta</taxon>
        <taxon>Magnoliopsida</taxon>
        <taxon>eudicotyledons</taxon>
        <taxon>Gunneridae</taxon>
        <taxon>Pentapetalae</taxon>
        <taxon>asterids</taxon>
        <taxon>campanulids</taxon>
        <taxon>Asterales</taxon>
        <taxon>Asteraceae</taxon>
        <taxon>Asteroideae</taxon>
        <taxon>Heliantheae alliance</taxon>
        <taxon>Madieae</taxon>
        <taxon>Madiinae</taxon>
        <taxon>Deinandra</taxon>
    </lineage>
</organism>
<dbReference type="PANTHER" id="PTHR34223">
    <property type="entry name" value="OS11G0201299 PROTEIN"/>
    <property type="match status" value="1"/>
</dbReference>
<dbReference type="InterPro" id="IPR001810">
    <property type="entry name" value="F-box_dom"/>
</dbReference>
<dbReference type="InterPro" id="IPR053781">
    <property type="entry name" value="F-box_AtFBL13-like"/>
</dbReference>
<dbReference type="EMBL" id="JBCNJP010000027">
    <property type="protein sequence ID" value="KAK9052830.1"/>
    <property type="molecule type" value="Genomic_DNA"/>
</dbReference>
<dbReference type="PANTHER" id="PTHR34223:SF101">
    <property type="entry name" value="F-BOX DOMAIN-CONTAINING PROTEIN"/>
    <property type="match status" value="1"/>
</dbReference>
<proteinExistence type="predicted"/>
<name>A0AAP0GMD4_9ASTR</name>
<dbReference type="SUPFAM" id="SSF81383">
    <property type="entry name" value="F-box domain"/>
    <property type="match status" value="1"/>
</dbReference>
<protein>
    <recommendedName>
        <fullName evidence="1">F-box domain-containing protein</fullName>
    </recommendedName>
</protein>
<accession>A0AAP0GMD4</accession>
<evidence type="ECO:0000313" key="2">
    <source>
        <dbReference type="EMBL" id="KAK9052830.1"/>
    </source>
</evidence>
<dbReference type="InterPro" id="IPR032675">
    <property type="entry name" value="LRR_dom_sf"/>
</dbReference>
<dbReference type="InterPro" id="IPR053197">
    <property type="entry name" value="F-box_SCFL_complex_component"/>
</dbReference>
<dbReference type="Proteomes" id="UP001408789">
    <property type="component" value="Unassembled WGS sequence"/>
</dbReference>
<evidence type="ECO:0000313" key="3">
    <source>
        <dbReference type="Proteomes" id="UP001408789"/>
    </source>
</evidence>
<dbReference type="PROSITE" id="PS50181">
    <property type="entry name" value="FBOX"/>
    <property type="match status" value="1"/>
</dbReference>
<comment type="caution">
    <text evidence="2">The sequence shown here is derived from an EMBL/GenBank/DDBJ whole genome shotgun (WGS) entry which is preliminary data.</text>
</comment>
<keyword evidence="3" id="KW-1185">Reference proteome</keyword>
<dbReference type="Pfam" id="PF00646">
    <property type="entry name" value="F-box"/>
    <property type="match status" value="1"/>
</dbReference>
<dbReference type="AlphaFoldDB" id="A0AAP0GMD4"/>
<gene>
    <name evidence="2" type="ORF">SSX86_029460</name>
</gene>
<feature type="domain" description="F-box" evidence="1">
    <location>
        <begin position="14"/>
        <end position="62"/>
    </location>
</feature>